<dbReference type="EMBL" id="VUMX01000032">
    <property type="protein sequence ID" value="MST87753.1"/>
    <property type="molecule type" value="Genomic_DNA"/>
</dbReference>
<dbReference type="Gene3D" id="3.40.50.2000">
    <property type="entry name" value="Glycogen Phosphorylase B"/>
    <property type="match status" value="1"/>
</dbReference>
<reference evidence="4 5" key="1">
    <citation type="submission" date="2019-08" db="EMBL/GenBank/DDBJ databases">
        <title>In-depth cultivation of the pig gut microbiome towards novel bacterial diversity and tailored functional studies.</title>
        <authorList>
            <person name="Wylensek D."/>
            <person name="Hitch T.C.A."/>
            <person name="Clavel T."/>
        </authorList>
    </citation>
    <scope>NUCLEOTIDE SEQUENCE [LARGE SCALE GENOMIC DNA]</scope>
    <source>
        <strain evidence="4 5">Bifido-178-WT-2B</strain>
    </source>
</reference>
<comment type="caution">
    <text evidence="4">The sequence shown here is derived from an EMBL/GenBank/DDBJ whole genome shotgun (WGS) entry which is preliminary data.</text>
</comment>
<feature type="domain" description="Glucosyltransferase 3-like C-terminal" evidence="3">
    <location>
        <begin position="97"/>
        <end position="258"/>
    </location>
</feature>
<evidence type="ECO:0000313" key="5">
    <source>
        <dbReference type="Proteomes" id="UP000438120"/>
    </source>
</evidence>
<dbReference type="GO" id="GO:0016740">
    <property type="term" value="F:transferase activity"/>
    <property type="evidence" value="ECO:0007669"/>
    <property type="project" value="UniProtKB-KW"/>
</dbReference>
<gene>
    <name evidence="4" type="ORF">FYJ62_09065</name>
</gene>
<keyword evidence="1 4" id="KW-0808">Transferase</keyword>
<protein>
    <submittedName>
        <fullName evidence="4">Galactofuranosyltransferase</fullName>
    </submittedName>
</protein>
<proteinExistence type="predicted"/>
<organism evidence="4 5">
    <name type="scientific">Lactobacillus porci</name>
    <dbReference type="NCBI Taxonomy" id="2012477"/>
    <lineage>
        <taxon>Bacteria</taxon>
        <taxon>Bacillati</taxon>
        <taxon>Bacillota</taxon>
        <taxon>Bacilli</taxon>
        <taxon>Lactobacillales</taxon>
        <taxon>Lactobacillaceae</taxon>
        <taxon>Lactobacillus</taxon>
    </lineage>
</organism>
<dbReference type="Pfam" id="PF26337">
    <property type="entry name" value="Gtf3_C"/>
    <property type="match status" value="1"/>
</dbReference>
<evidence type="ECO:0000259" key="3">
    <source>
        <dbReference type="Pfam" id="PF26337"/>
    </source>
</evidence>
<dbReference type="SUPFAM" id="SSF53756">
    <property type="entry name" value="UDP-Glycosyltransferase/glycogen phosphorylase"/>
    <property type="match status" value="1"/>
</dbReference>
<dbReference type="AlphaFoldDB" id="A0A6A8MG92"/>
<name>A0A6A8MG92_9LACO</name>
<dbReference type="Pfam" id="PF26334">
    <property type="entry name" value="Gtf3_N"/>
    <property type="match status" value="1"/>
</dbReference>
<keyword evidence="5" id="KW-1185">Reference proteome</keyword>
<evidence type="ECO:0000256" key="1">
    <source>
        <dbReference type="ARBA" id="ARBA00022679"/>
    </source>
</evidence>
<dbReference type="InterPro" id="IPR058592">
    <property type="entry name" value="Gtf3_C"/>
</dbReference>
<dbReference type="InterPro" id="IPR058591">
    <property type="entry name" value="Gtf3_N"/>
</dbReference>
<feature type="domain" description="Glucosyltransferase 3-like N-terminal" evidence="2">
    <location>
        <begin position="4"/>
        <end position="77"/>
    </location>
</feature>
<evidence type="ECO:0000313" key="4">
    <source>
        <dbReference type="EMBL" id="MST87753.1"/>
    </source>
</evidence>
<dbReference type="Proteomes" id="UP000438120">
    <property type="component" value="Unassembled WGS sequence"/>
</dbReference>
<accession>A0A6A8MG92</accession>
<evidence type="ECO:0000259" key="2">
    <source>
        <dbReference type="Pfam" id="PF26334"/>
    </source>
</evidence>
<dbReference type="OrthoDB" id="9790931at2"/>
<sequence length="270" mass="30903">MHREETLAKLKEKKQVKFIYLVHDVEELRQFFYKKFYEEDFAQMLKYADCLIVHNDSMKKFFEGRGVDPEKLVTLKIFDYLIPDGEISHAKFARAVSVAGNLDVRKTQYLKEIGKINAKFNLYGLNFTLADYQNVDYHGAFPADEIPKQLNSGFGLIWDGSSIETCDGAFGNYLRYNNPHKLSLYLASALPVIIWSQAAEASFIADNHLGLTIDSLQELPRVLNEVTEEEYESFAANAREMAKKLRAGYFTRTALENAVKTVNQQDKNGK</sequence>